<accession>A0A7X2H6Y4</accession>
<reference evidence="1 2" key="1">
    <citation type="submission" date="2019-11" db="EMBL/GenBank/DDBJ databases">
        <title>Paenibacillus monticola sp. nov., a novel PGPR strain isolated from mountain sample in China.</title>
        <authorList>
            <person name="Zhao Q."/>
            <person name="Li H.-P."/>
            <person name="Zhang J.-L."/>
        </authorList>
    </citation>
    <scope>NUCLEOTIDE SEQUENCE [LARGE SCALE GENOMIC DNA]</scope>
    <source>
        <strain evidence="1 2">LC-T2</strain>
    </source>
</reference>
<comment type="caution">
    <text evidence="1">The sequence shown here is derived from an EMBL/GenBank/DDBJ whole genome shotgun (WGS) entry which is preliminary data.</text>
</comment>
<sequence length="23" mass="3083">MYIKHNVWLVDYWREYFKSIFDE</sequence>
<dbReference type="Proteomes" id="UP000463051">
    <property type="component" value="Unassembled WGS sequence"/>
</dbReference>
<evidence type="ECO:0000313" key="2">
    <source>
        <dbReference type="Proteomes" id="UP000463051"/>
    </source>
</evidence>
<name>A0A7X2H6Y4_9BACL</name>
<keyword evidence="2" id="KW-1185">Reference proteome</keyword>
<evidence type="ECO:0000313" key="1">
    <source>
        <dbReference type="EMBL" id="MRN54649.1"/>
    </source>
</evidence>
<dbReference type="EMBL" id="WJXB01000005">
    <property type="protein sequence ID" value="MRN54649.1"/>
    <property type="molecule type" value="Genomic_DNA"/>
</dbReference>
<gene>
    <name evidence="1" type="ORF">GJB61_16820</name>
</gene>
<proteinExistence type="predicted"/>
<organism evidence="1 2">
    <name type="scientific">Paenibacillus monticola</name>
    <dbReference type="NCBI Taxonomy" id="2666075"/>
    <lineage>
        <taxon>Bacteria</taxon>
        <taxon>Bacillati</taxon>
        <taxon>Bacillota</taxon>
        <taxon>Bacilli</taxon>
        <taxon>Bacillales</taxon>
        <taxon>Paenibacillaceae</taxon>
        <taxon>Paenibacillus</taxon>
    </lineage>
</organism>
<dbReference type="AlphaFoldDB" id="A0A7X2H6Y4"/>
<protein>
    <submittedName>
        <fullName evidence="1">Uncharacterized protein</fullName>
    </submittedName>
</protein>